<accession>A0A1H4AW93</accession>
<reference evidence="5" key="1">
    <citation type="submission" date="2016-10" db="EMBL/GenBank/DDBJ databases">
        <authorList>
            <person name="Varghese N."/>
            <person name="Submissions S."/>
        </authorList>
    </citation>
    <scope>NUCLEOTIDE SEQUENCE [LARGE SCALE GENOMIC DNA]</scope>
    <source>
        <strain evidence="5">DSM 23920</strain>
    </source>
</reference>
<dbReference type="InterPro" id="IPR052158">
    <property type="entry name" value="INH-QAR"/>
</dbReference>
<proteinExistence type="predicted"/>
<evidence type="ECO:0000259" key="3">
    <source>
        <dbReference type="PROSITE" id="PS01124"/>
    </source>
</evidence>
<dbReference type="CDD" id="cd03137">
    <property type="entry name" value="GATase1_AraC_1"/>
    <property type="match status" value="1"/>
</dbReference>
<dbReference type="Pfam" id="PF01965">
    <property type="entry name" value="DJ-1_PfpI"/>
    <property type="match status" value="1"/>
</dbReference>
<keyword evidence="1" id="KW-0805">Transcription regulation</keyword>
<keyword evidence="4" id="KW-0238">DNA-binding</keyword>
<dbReference type="InterPro" id="IPR009057">
    <property type="entry name" value="Homeodomain-like_sf"/>
</dbReference>
<dbReference type="GO" id="GO:0043565">
    <property type="term" value="F:sequence-specific DNA binding"/>
    <property type="evidence" value="ECO:0007669"/>
    <property type="project" value="InterPro"/>
</dbReference>
<dbReference type="EMBL" id="FNRL01000006">
    <property type="protein sequence ID" value="SEA40127.1"/>
    <property type="molecule type" value="Genomic_DNA"/>
</dbReference>
<dbReference type="OrthoDB" id="9803764at2"/>
<dbReference type="Proteomes" id="UP000199656">
    <property type="component" value="Unassembled WGS sequence"/>
</dbReference>
<evidence type="ECO:0000313" key="4">
    <source>
        <dbReference type="EMBL" id="SEA40127.1"/>
    </source>
</evidence>
<organism evidence="4 5">
    <name type="scientific">Chitinophaga terrae</name>
    <name type="common">ex Kim and Jung 2007</name>
    <dbReference type="NCBI Taxonomy" id="408074"/>
    <lineage>
        <taxon>Bacteria</taxon>
        <taxon>Pseudomonadati</taxon>
        <taxon>Bacteroidota</taxon>
        <taxon>Chitinophagia</taxon>
        <taxon>Chitinophagales</taxon>
        <taxon>Chitinophagaceae</taxon>
        <taxon>Chitinophaga</taxon>
    </lineage>
</organism>
<feature type="domain" description="HTH araC/xylS-type" evidence="3">
    <location>
        <begin position="227"/>
        <end position="325"/>
    </location>
</feature>
<dbReference type="Pfam" id="PF12833">
    <property type="entry name" value="HTH_18"/>
    <property type="match status" value="1"/>
</dbReference>
<dbReference type="InterPro" id="IPR002818">
    <property type="entry name" value="DJ-1/PfpI"/>
</dbReference>
<sequence>MDKTKHIVILVPPQTSILDVAGPLEVFSKTSEYMARYRKAGDRYYTTHLVSMDDSMAVPTSSGMPVICEGGIAGIRYPVDTVIIAGRGGYRKEAPPHILKWILKLHKTKPKTRIASICAGAFILAETGLLNGRRATTHWQLHDKLAEKYPAVKVEKDPIYIKQGTIYTSAGISTGIDLTLALVEEDLGREVAIEVSRILVLYLKRPGNQSQFSNILRTQKTDYRPVKDSLQWIQEHLDEDLSVERLAAKASMSSRNFSRVFYREAGITPAKFVEKARVEAARRRLEETRLSLDEIAVECGAGDANGLRRLFVRHLNTTPAAYRKSFA</sequence>
<evidence type="ECO:0000313" key="5">
    <source>
        <dbReference type="Proteomes" id="UP000199656"/>
    </source>
</evidence>
<evidence type="ECO:0000256" key="2">
    <source>
        <dbReference type="ARBA" id="ARBA00023163"/>
    </source>
</evidence>
<dbReference type="STRING" id="408074.SAMN05660909_01804"/>
<keyword evidence="2" id="KW-0804">Transcription</keyword>
<dbReference type="SUPFAM" id="SSF46689">
    <property type="entry name" value="Homeodomain-like"/>
    <property type="match status" value="2"/>
</dbReference>
<protein>
    <submittedName>
        <fullName evidence="4">Transcriptional regulator GlxA family, contains an amidase domain and an AraC-type DNA-binding HTH domain</fullName>
    </submittedName>
</protein>
<dbReference type="PANTHER" id="PTHR43130:SF3">
    <property type="entry name" value="HTH-TYPE TRANSCRIPTIONAL REGULATOR RV1931C"/>
    <property type="match status" value="1"/>
</dbReference>
<dbReference type="SMART" id="SM00342">
    <property type="entry name" value="HTH_ARAC"/>
    <property type="match status" value="1"/>
</dbReference>
<dbReference type="SUPFAM" id="SSF52317">
    <property type="entry name" value="Class I glutamine amidotransferase-like"/>
    <property type="match status" value="1"/>
</dbReference>
<dbReference type="PROSITE" id="PS01124">
    <property type="entry name" value="HTH_ARAC_FAMILY_2"/>
    <property type="match status" value="1"/>
</dbReference>
<dbReference type="RefSeq" id="WP_089760802.1">
    <property type="nucleotide sequence ID" value="NZ_BKAT01000009.1"/>
</dbReference>
<dbReference type="InterPro" id="IPR029062">
    <property type="entry name" value="Class_I_gatase-like"/>
</dbReference>
<dbReference type="GO" id="GO:0003700">
    <property type="term" value="F:DNA-binding transcription factor activity"/>
    <property type="evidence" value="ECO:0007669"/>
    <property type="project" value="InterPro"/>
</dbReference>
<evidence type="ECO:0000256" key="1">
    <source>
        <dbReference type="ARBA" id="ARBA00023015"/>
    </source>
</evidence>
<dbReference type="InterPro" id="IPR018060">
    <property type="entry name" value="HTH_AraC"/>
</dbReference>
<name>A0A1H4AW93_9BACT</name>
<dbReference type="Gene3D" id="1.10.10.60">
    <property type="entry name" value="Homeodomain-like"/>
    <property type="match status" value="1"/>
</dbReference>
<keyword evidence="5" id="KW-1185">Reference proteome</keyword>
<dbReference type="Gene3D" id="3.40.50.880">
    <property type="match status" value="1"/>
</dbReference>
<gene>
    <name evidence="4" type="ORF">SAMN05660909_01804</name>
</gene>
<dbReference type="PANTHER" id="PTHR43130">
    <property type="entry name" value="ARAC-FAMILY TRANSCRIPTIONAL REGULATOR"/>
    <property type="match status" value="1"/>
</dbReference>
<dbReference type="AlphaFoldDB" id="A0A1H4AW93"/>